<evidence type="ECO:0000313" key="7">
    <source>
        <dbReference type="Proteomes" id="UP001377337"/>
    </source>
</evidence>
<name>A0ABZ2NHM3_9BACI</name>
<dbReference type="Pfam" id="PF19567">
    <property type="entry name" value="CpsB_CapC"/>
    <property type="match status" value="1"/>
</dbReference>
<evidence type="ECO:0000256" key="2">
    <source>
        <dbReference type="ARBA" id="ARBA00022801"/>
    </source>
</evidence>
<dbReference type="InterPro" id="IPR016195">
    <property type="entry name" value="Pol/histidinol_Pase-like"/>
</dbReference>
<keyword evidence="2 5" id="KW-0378">Hydrolase</keyword>
<dbReference type="InterPro" id="IPR016667">
    <property type="entry name" value="Caps_polysacc_synth_CpsB/CapC"/>
</dbReference>
<dbReference type="EMBL" id="CP147407">
    <property type="protein sequence ID" value="WXB96697.1"/>
    <property type="molecule type" value="Genomic_DNA"/>
</dbReference>
<accession>A0ABZ2NHM3</accession>
<proteinExistence type="inferred from homology"/>
<dbReference type="Gene3D" id="3.20.20.140">
    <property type="entry name" value="Metal-dependent hydrolases"/>
    <property type="match status" value="1"/>
</dbReference>
<dbReference type="PANTHER" id="PTHR39181:SF1">
    <property type="entry name" value="TYROSINE-PROTEIN PHOSPHATASE YWQE"/>
    <property type="match status" value="1"/>
</dbReference>
<evidence type="ECO:0000256" key="4">
    <source>
        <dbReference type="ARBA" id="ARBA00051722"/>
    </source>
</evidence>
<comment type="similarity">
    <text evidence="1 5">Belongs to the metallo-dependent hydrolases superfamily. CpsB/CapC family.</text>
</comment>
<gene>
    <name evidence="6" type="ORF">WCV65_19530</name>
</gene>
<dbReference type="PIRSF" id="PIRSF016557">
    <property type="entry name" value="Caps_synth_CpsB"/>
    <property type="match status" value="1"/>
</dbReference>
<evidence type="ECO:0000256" key="5">
    <source>
        <dbReference type="PIRNR" id="PIRNR016557"/>
    </source>
</evidence>
<organism evidence="6 7">
    <name type="scientific">Metabacillus sediminis</name>
    <dbReference type="NCBI Taxonomy" id="3117746"/>
    <lineage>
        <taxon>Bacteria</taxon>
        <taxon>Bacillati</taxon>
        <taxon>Bacillota</taxon>
        <taxon>Bacilli</taxon>
        <taxon>Bacillales</taxon>
        <taxon>Bacillaceae</taxon>
        <taxon>Metabacillus</taxon>
    </lineage>
</organism>
<dbReference type="Proteomes" id="UP001377337">
    <property type="component" value="Chromosome"/>
</dbReference>
<evidence type="ECO:0000256" key="3">
    <source>
        <dbReference type="ARBA" id="ARBA00022912"/>
    </source>
</evidence>
<keyword evidence="7" id="KW-1185">Reference proteome</keyword>
<dbReference type="EC" id="3.1.3.48" evidence="5"/>
<reference evidence="6 7" key="1">
    <citation type="submission" date="2024-02" db="EMBL/GenBank/DDBJ databases">
        <title>Seven novel Bacillus-like species.</title>
        <authorList>
            <person name="Liu G."/>
        </authorList>
    </citation>
    <scope>NUCLEOTIDE SEQUENCE [LARGE SCALE GENOMIC DNA]</scope>
    <source>
        <strain evidence="6 7">FJAT-52054</strain>
    </source>
</reference>
<evidence type="ECO:0000313" key="6">
    <source>
        <dbReference type="EMBL" id="WXB96697.1"/>
    </source>
</evidence>
<dbReference type="GO" id="GO:0004725">
    <property type="term" value="F:protein tyrosine phosphatase activity"/>
    <property type="evidence" value="ECO:0007669"/>
    <property type="project" value="UniProtKB-EC"/>
</dbReference>
<protein>
    <recommendedName>
        <fullName evidence="5">Tyrosine-protein phosphatase</fullName>
        <ecNumber evidence="5">3.1.3.48</ecNumber>
    </recommendedName>
</protein>
<dbReference type="SUPFAM" id="SSF89550">
    <property type="entry name" value="PHP domain-like"/>
    <property type="match status" value="1"/>
</dbReference>
<dbReference type="PANTHER" id="PTHR39181">
    <property type="entry name" value="TYROSINE-PROTEIN PHOSPHATASE YWQE"/>
    <property type="match status" value="1"/>
</dbReference>
<sequence>MIDIHCHILPGLDDGAQNLDDSIRMAKAAAAEGITKIVATPHHMNGTHINQKAVIVDHVNRLNKALDEQKIPLTIIPGQETRIHGELLQGIENGEILPIQDTRYMLIELPSGHVPRYTETMLFDLQIKGFTPIIVHPERNAEIIENPDLLYNLVKKGSLTQVTAASLTGHFGKKIRKFSLELVEAQLTHIIASDAHNTTTRGFQLLNGLDVLNKEFGSEAAYLYRENAEIILQNHSIGGHPPSRIKKKKFLGIF</sequence>
<dbReference type="RefSeq" id="WP_338778817.1">
    <property type="nucleotide sequence ID" value="NZ_CP147407.1"/>
</dbReference>
<comment type="catalytic activity">
    <reaction evidence="4 5">
        <text>O-phospho-L-tyrosyl-[protein] + H2O = L-tyrosyl-[protein] + phosphate</text>
        <dbReference type="Rhea" id="RHEA:10684"/>
        <dbReference type="Rhea" id="RHEA-COMP:10136"/>
        <dbReference type="Rhea" id="RHEA-COMP:20101"/>
        <dbReference type="ChEBI" id="CHEBI:15377"/>
        <dbReference type="ChEBI" id="CHEBI:43474"/>
        <dbReference type="ChEBI" id="CHEBI:46858"/>
        <dbReference type="ChEBI" id="CHEBI:61978"/>
        <dbReference type="EC" id="3.1.3.48"/>
    </reaction>
</comment>
<keyword evidence="3 5" id="KW-0904">Protein phosphatase</keyword>
<evidence type="ECO:0000256" key="1">
    <source>
        <dbReference type="ARBA" id="ARBA00005750"/>
    </source>
</evidence>